<reference evidence="4 5" key="1">
    <citation type="journal article" date="2014" name="Genome Biol. Evol.">
        <title>Comparative genomics and transcriptomics analyses reveal divergent lifestyle features of nematode endoparasitic fungus Hirsutella minnesotensis.</title>
        <authorList>
            <person name="Lai Y."/>
            <person name="Liu K."/>
            <person name="Zhang X."/>
            <person name="Zhang X."/>
            <person name="Li K."/>
            <person name="Wang N."/>
            <person name="Shu C."/>
            <person name="Wu Y."/>
            <person name="Wang C."/>
            <person name="Bushley K.E."/>
            <person name="Xiang M."/>
            <person name="Liu X."/>
        </authorList>
    </citation>
    <scope>NUCLEOTIDE SEQUENCE [LARGE SCALE GENOMIC DNA]</scope>
    <source>
        <strain evidence="4 5">3608</strain>
    </source>
</reference>
<dbReference type="CDD" id="cd03445">
    <property type="entry name" value="Thioesterase_II_repeat2"/>
    <property type="match status" value="1"/>
</dbReference>
<evidence type="ECO:0000259" key="3">
    <source>
        <dbReference type="Pfam" id="PF13622"/>
    </source>
</evidence>
<dbReference type="CDD" id="cd03444">
    <property type="entry name" value="Thioesterase_II_repeat1"/>
    <property type="match status" value="1"/>
</dbReference>
<proteinExistence type="inferred from homology"/>
<evidence type="ECO:0000313" key="5">
    <source>
        <dbReference type="Proteomes" id="UP000054481"/>
    </source>
</evidence>
<dbReference type="PANTHER" id="PTHR11066:SF64">
    <property type="entry name" value="ACYL-COA THIOESTERASE (AFU_ORTHOLOGUE AFUA_1G12060)"/>
    <property type="match status" value="1"/>
</dbReference>
<dbReference type="AlphaFoldDB" id="A0A0F7ZM12"/>
<dbReference type="Gene3D" id="2.40.160.210">
    <property type="entry name" value="Acyl-CoA thioesterase, double hotdog domain"/>
    <property type="match status" value="1"/>
</dbReference>
<dbReference type="SUPFAM" id="SSF54637">
    <property type="entry name" value="Thioesterase/thiol ester dehydrase-isomerase"/>
    <property type="match status" value="2"/>
</dbReference>
<dbReference type="OrthoDB" id="68328at2759"/>
<dbReference type="GO" id="GO:0009062">
    <property type="term" value="P:fatty acid catabolic process"/>
    <property type="evidence" value="ECO:0007669"/>
    <property type="project" value="TreeGrafter"/>
</dbReference>
<dbReference type="InterPro" id="IPR049449">
    <property type="entry name" value="TesB_ACOT8-like_N"/>
</dbReference>
<sequence length="352" mass="39174">MAISSLPSTRDNARRFISRHPAWRPGDELPWDSLFKDSSKPLASGFGAYGGHVYAQSSLAAARVIEDESRNIDKESSQEGVFGIHSIHASFTRPGLTDRPFIYEVTPVTSGRSFAVSMVNVRQPKQPSEEPSGPYPTTDADLPLNGVCLSCITTFKRSLPGQDDVQEPQSAQQRYADILSSRAPDQWDACPQLDLDAVKDMFPGAGPGAFPILDMRKVDMTAYNATRPYTEQRELHYYRLLKPLPKDDVNAHIACHAFEADRNGLLMLGNHVDYGRGLAKAASLSYSFYVHVNAEEAVMDDQKWWLQEICWPRLTAGRAMMESKLWSPEGKHIASAYQDGILLPSQRQATKL</sequence>
<dbReference type="InterPro" id="IPR003703">
    <property type="entry name" value="Acyl_CoA_thio"/>
</dbReference>
<organism evidence="4 5">
    <name type="scientific">Hirsutella minnesotensis 3608</name>
    <dbReference type="NCBI Taxonomy" id="1043627"/>
    <lineage>
        <taxon>Eukaryota</taxon>
        <taxon>Fungi</taxon>
        <taxon>Dikarya</taxon>
        <taxon>Ascomycota</taxon>
        <taxon>Pezizomycotina</taxon>
        <taxon>Sordariomycetes</taxon>
        <taxon>Hypocreomycetidae</taxon>
        <taxon>Hypocreales</taxon>
        <taxon>Ophiocordycipitaceae</taxon>
        <taxon>Hirsutella</taxon>
    </lineage>
</organism>
<dbReference type="GO" id="GO:0047617">
    <property type="term" value="F:fatty acyl-CoA hydrolase activity"/>
    <property type="evidence" value="ECO:0007669"/>
    <property type="project" value="InterPro"/>
</dbReference>
<gene>
    <name evidence="4" type="ORF">HIM_03733</name>
</gene>
<dbReference type="PANTHER" id="PTHR11066">
    <property type="entry name" value="ACYL-COA THIOESTERASE"/>
    <property type="match status" value="1"/>
</dbReference>
<feature type="domain" description="Acyl-CoA thioesterase-like N-terminal HotDog" evidence="3">
    <location>
        <begin position="44"/>
        <end position="124"/>
    </location>
</feature>
<dbReference type="EMBL" id="KQ030509">
    <property type="protein sequence ID" value="KJZ76856.1"/>
    <property type="molecule type" value="Genomic_DNA"/>
</dbReference>
<dbReference type="Proteomes" id="UP000054481">
    <property type="component" value="Unassembled WGS sequence"/>
</dbReference>
<keyword evidence="2" id="KW-0378">Hydrolase</keyword>
<dbReference type="InterPro" id="IPR042171">
    <property type="entry name" value="Acyl-CoA_hotdog"/>
</dbReference>
<protein>
    <recommendedName>
        <fullName evidence="3">Acyl-CoA thioesterase-like N-terminal HotDog domain-containing protein</fullName>
    </recommendedName>
</protein>
<keyword evidence="5" id="KW-1185">Reference proteome</keyword>
<dbReference type="Pfam" id="PF13622">
    <property type="entry name" value="4HBT_3"/>
    <property type="match status" value="1"/>
</dbReference>
<evidence type="ECO:0000256" key="1">
    <source>
        <dbReference type="ARBA" id="ARBA00006538"/>
    </source>
</evidence>
<accession>A0A0F7ZM12</accession>
<evidence type="ECO:0000256" key="2">
    <source>
        <dbReference type="ARBA" id="ARBA00022801"/>
    </source>
</evidence>
<dbReference type="GO" id="GO:0006637">
    <property type="term" value="P:acyl-CoA metabolic process"/>
    <property type="evidence" value="ECO:0007669"/>
    <property type="project" value="InterPro"/>
</dbReference>
<evidence type="ECO:0000313" key="4">
    <source>
        <dbReference type="EMBL" id="KJZ76856.1"/>
    </source>
</evidence>
<dbReference type="GO" id="GO:0005782">
    <property type="term" value="C:peroxisomal matrix"/>
    <property type="evidence" value="ECO:0007669"/>
    <property type="project" value="TreeGrafter"/>
</dbReference>
<name>A0A0F7ZM12_9HYPO</name>
<comment type="similarity">
    <text evidence="1">Belongs to the C/M/P thioester hydrolase family.</text>
</comment>
<dbReference type="InterPro" id="IPR029069">
    <property type="entry name" value="HotDog_dom_sf"/>
</dbReference>